<protein>
    <submittedName>
        <fullName evidence="2">Uncharacterized protein</fullName>
    </submittedName>
</protein>
<dbReference type="EMBL" id="BGPR01129739">
    <property type="protein sequence ID" value="GBN42855.1"/>
    <property type="molecule type" value="Genomic_DNA"/>
</dbReference>
<evidence type="ECO:0000313" key="3">
    <source>
        <dbReference type="Proteomes" id="UP000499080"/>
    </source>
</evidence>
<evidence type="ECO:0000256" key="1">
    <source>
        <dbReference type="SAM" id="MobiDB-lite"/>
    </source>
</evidence>
<accession>A0A4Y2NTE4</accession>
<name>A0A4Y2NTE4_ARAVE</name>
<organism evidence="2 3">
    <name type="scientific">Araneus ventricosus</name>
    <name type="common">Orbweaver spider</name>
    <name type="synonym">Epeira ventricosa</name>
    <dbReference type="NCBI Taxonomy" id="182803"/>
    <lineage>
        <taxon>Eukaryota</taxon>
        <taxon>Metazoa</taxon>
        <taxon>Ecdysozoa</taxon>
        <taxon>Arthropoda</taxon>
        <taxon>Chelicerata</taxon>
        <taxon>Arachnida</taxon>
        <taxon>Araneae</taxon>
        <taxon>Araneomorphae</taxon>
        <taxon>Entelegynae</taxon>
        <taxon>Araneoidea</taxon>
        <taxon>Araneidae</taxon>
        <taxon>Araneus</taxon>
    </lineage>
</organism>
<comment type="caution">
    <text evidence="2">The sequence shown here is derived from an EMBL/GenBank/DDBJ whole genome shotgun (WGS) entry which is preliminary data.</text>
</comment>
<keyword evidence="3" id="KW-1185">Reference proteome</keyword>
<dbReference type="Proteomes" id="UP000499080">
    <property type="component" value="Unassembled WGS sequence"/>
</dbReference>
<sequence>MNPDAKPKSAPRSEARKDAKSRQPLEAIRCPIEKGIYAAHARNGIASWASLDRRMDELFPPARTTPRSNDPSLPPPQGKGVTDLLCPPPDSGSISLLGNEYLAKNEKIV</sequence>
<evidence type="ECO:0000313" key="2">
    <source>
        <dbReference type="EMBL" id="GBN42855.1"/>
    </source>
</evidence>
<feature type="region of interest" description="Disordered" evidence="1">
    <location>
        <begin position="1"/>
        <end position="25"/>
    </location>
</feature>
<feature type="compositionally biased region" description="Basic and acidic residues" evidence="1">
    <location>
        <begin position="1"/>
        <end position="23"/>
    </location>
</feature>
<proteinExistence type="predicted"/>
<dbReference type="AlphaFoldDB" id="A0A4Y2NTE4"/>
<feature type="region of interest" description="Disordered" evidence="1">
    <location>
        <begin position="57"/>
        <end position="83"/>
    </location>
</feature>
<gene>
    <name evidence="2" type="ORF">AVEN_163700_1</name>
</gene>
<reference evidence="2 3" key="1">
    <citation type="journal article" date="2019" name="Sci. Rep.">
        <title>Orb-weaving spider Araneus ventricosus genome elucidates the spidroin gene catalogue.</title>
        <authorList>
            <person name="Kono N."/>
            <person name="Nakamura H."/>
            <person name="Ohtoshi R."/>
            <person name="Moran D.A.P."/>
            <person name="Shinohara A."/>
            <person name="Yoshida Y."/>
            <person name="Fujiwara M."/>
            <person name="Mori M."/>
            <person name="Tomita M."/>
            <person name="Arakawa K."/>
        </authorList>
    </citation>
    <scope>NUCLEOTIDE SEQUENCE [LARGE SCALE GENOMIC DNA]</scope>
</reference>